<gene>
    <name evidence="2" type="ORF">M422DRAFT_268211</name>
</gene>
<accession>A0A0C9TKN4</accession>
<proteinExistence type="predicted"/>
<evidence type="ECO:0000256" key="1">
    <source>
        <dbReference type="SAM" id="Phobius"/>
    </source>
</evidence>
<dbReference type="AlphaFoldDB" id="A0A0C9TKN4"/>
<dbReference type="Proteomes" id="UP000054279">
    <property type="component" value="Unassembled WGS sequence"/>
</dbReference>
<reference evidence="2 3" key="1">
    <citation type="submission" date="2014-06" db="EMBL/GenBank/DDBJ databases">
        <title>Evolutionary Origins and Diversification of the Mycorrhizal Mutualists.</title>
        <authorList>
            <consortium name="DOE Joint Genome Institute"/>
            <consortium name="Mycorrhizal Genomics Consortium"/>
            <person name="Kohler A."/>
            <person name="Kuo A."/>
            <person name="Nagy L.G."/>
            <person name="Floudas D."/>
            <person name="Copeland A."/>
            <person name="Barry K.W."/>
            <person name="Cichocki N."/>
            <person name="Veneault-Fourrey C."/>
            <person name="LaButti K."/>
            <person name="Lindquist E.A."/>
            <person name="Lipzen A."/>
            <person name="Lundell T."/>
            <person name="Morin E."/>
            <person name="Murat C."/>
            <person name="Riley R."/>
            <person name="Ohm R."/>
            <person name="Sun H."/>
            <person name="Tunlid A."/>
            <person name="Henrissat B."/>
            <person name="Grigoriev I.V."/>
            <person name="Hibbett D.S."/>
            <person name="Martin F."/>
        </authorList>
    </citation>
    <scope>NUCLEOTIDE SEQUENCE [LARGE SCALE GENOMIC DNA]</scope>
    <source>
        <strain evidence="2 3">SS14</strain>
    </source>
</reference>
<organism evidence="2 3">
    <name type="scientific">Sphaerobolus stellatus (strain SS14)</name>
    <dbReference type="NCBI Taxonomy" id="990650"/>
    <lineage>
        <taxon>Eukaryota</taxon>
        <taxon>Fungi</taxon>
        <taxon>Dikarya</taxon>
        <taxon>Basidiomycota</taxon>
        <taxon>Agaricomycotina</taxon>
        <taxon>Agaricomycetes</taxon>
        <taxon>Phallomycetidae</taxon>
        <taxon>Geastrales</taxon>
        <taxon>Sphaerobolaceae</taxon>
        <taxon>Sphaerobolus</taxon>
    </lineage>
</organism>
<keyword evidence="1" id="KW-0472">Membrane</keyword>
<keyword evidence="3" id="KW-1185">Reference proteome</keyword>
<keyword evidence="1" id="KW-0812">Transmembrane</keyword>
<sequence>MDEDTLDKLLNNGWKKIIALKPKNALPGSSTFAQLRLPEWNTFATGFLTGLLAASAATFACISHRRLLTQQKHIINGYPVL</sequence>
<evidence type="ECO:0000313" key="3">
    <source>
        <dbReference type="Proteomes" id="UP000054279"/>
    </source>
</evidence>
<feature type="transmembrane region" description="Helical" evidence="1">
    <location>
        <begin position="43"/>
        <end position="62"/>
    </location>
</feature>
<dbReference type="EMBL" id="KN837264">
    <property type="protein sequence ID" value="KIJ30343.1"/>
    <property type="molecule type" value="Genomic_DNA"/>
</dbReference>
<evidence type="ECO:0000313" key="2">
    <source>
        <dbReference type="EMBL" id="KIJ30343.1"/>
    </source>
</evidence>
<keyword evidence="1" id="KW-1133">Transmembrane helix</keyword>
<dbReference type="HOGENOM" id="CLU_2575381_0_0_1"/>
<protein>
    <submittedName>
        <fullName evidence="2">Uncharacterized protein</fullName>
    </submittedName>
</protein>
<name>A0A0C9TKN4_SPHS4</name>